<sequence>MLIRPHCARGAHSTCNFRIATDNIDHLLLFIIERQCISIQFINQNMSFTTSIETQDVRQTKISLTIGLGM</sequence>
<evidence type="ECO:0000313" key="1">
    <source>
        <dbReference type="EMBL" id="GAW08266.1"/>
    </source>
</evidence>
<protein>
    <submittedName>
        <fullName evidence="1">Uncharacterized protein</fullName>
    </submittedName>
</protein>
<organism evidence="1 2">
    <name type="scientific">Lentinula edodes</name>
    <name type="common">Shiitake mushroom</name>
    <name type="synonym">Lentinus edodes</name>
    <dbReference type="NCBI Taxonomy" id="5353"/>
    <lineage>
        <taxon>Eukaryota</taxon>
        <taxon>Fungi</taxon>
        <taxon>Dikarya</taxon>
        <taxon>Basidiomycota</taxon>
        <taxon>Agaricomycotina</taxon>
        <taxon>Agaricomycetes</taxon>
        <taxon>Agaricomycetidae</taxon>
        <taxon>Agaricales</taxon>
        <taxon>Marasmiineae</taxon>
        <taxon>Omphalotaceae</taxon>
        <taxon>Lentinula</taxon>
    </lineage>
</organism>
<accession>A0A1Q3EM57</accession>
<keyword evidence="2" id="KW-1185">Reference proteome</keyword>
<dbReference type="EMBL" id="BDGU01000612">
    <property type="protein sequence ID" value="GAW08266.1"/>
    <property type="molecule type" value="Genomic_DNA"/>
</dbReference>
<dbReference type="Proteomes" id="UP000188533">
    <property type="component" value="Unassembled WGS sequence"/>
</dbReference>
<gene>
    <name evidence="1" type="ORF">LENED_010320</name>
</gene>
<reference evidence="1 2" key="1">
    <citation type="submission" date="2016-08" db="EMBL/GenBank/DDBJ databases">
        <authorList>
            <consortium name="Lentinula edodes genome sequencing consortium"/>
            <person name="Sakamoto Y."/>
            <person name="Nakade K."/>
            <person name="Sato S."/>
            <person name="Yoshida Y."/>
            <person name="Miyazaki K."/>
            <person name="Natsume S."/>
            <person name="Konno N."/>
        </authorList>
    </citation>
    <scope>NUCLEOTIDE SEQUENCE [LARGE SCALE GENOMIC DNA]</scope>
    <source>
        <strain evidence="1 2">NBRC 111202</strain>
    </source>
</reference>
<comment type="caution">
    <text evidence="1">The sequence shown here is derived from an EMBL/GenBank/DDBJ whole genome shotgun (WGS) entry which is preliminary data.</text>
</comment>
<dbReference type="AlphaFoldDB" id="A0A1Q3EM57"/>
<reference evidence="1 2" key="2">
    <citation type="submission" date="2017-02" db="EMBL/GenBank/DDBJ databases">
        <title>A genome survey and senescence transcriptome analysis in Lentinula edodes.</title>
        <authorList>
            <person name="Sakamoto Y."/>
            <person name="Nakade K."/>
            <person name="Sato S."/>
            <person name="Yoshida Y."/>
            <person name="Miyazaki K."/>
            <person name="Natsume S."/>
            <person name="Konno N."/>
        </authorList>
    </citation>
    <scope>NUCLEOTIDE SEQUENCE [LARGE SCALE GENOMIC DNA]</scope>
    <source>
        <strain evidence="1 2">NBRC 111202</strain>
    </source>
</reference>
<name>A0A1Q3EM57_LENED</name>
<proteinExistence type="predicted"/>
<evidence type="ECO:0000313" key="2">
    <source>
        <dbReference type="Proteomes" id="UP000188533"/>
    </source>
</evidence>